<dbReference type="InterPro" id="IPR001138">
    <property type="entry name" value="Zn2Cys6_DnaBD"/>
</dbReference>
<dbReference type="CDD" id="cd12148">
    <property type="entry name" value="fungal_TF_MHR"/>
    <property type="match status" value="1"/>
</dbReference>
<dbReference type="SMART" id="SM00066">
    <property type="entry name" value="GAL4"/>
    <property type="match status" value="1"/>
</dbReference>
<dbReference type="GO" id="GO:0000981">
    <property type="term" value="F:DNA-binding transcription factor activity, RNA polymerase II-specific"/>
    <property type="evidence" value="ECO:0007669"/>
    <property type="project" value="InterPro"/>
</dbReference>
<dbReference type="InterPro" id="IPR050613">
    <property type="entry name" value="Sec_Metabolite_Reg"/>
</dbReference>
<dbReference type="PROSITE" id="PS50048">
    <property type="entry name" value="ZN2_CY6_FUNGAL_2"/>
    <property type="match status" value="1"/>
</dbReference>
<dbReference type="PROSITE" id="PS00463">
    <property type="entry name" value="ZN2_CY6_FUNGAL_1"/>
    <property type="match status" value="1"/>
</dbReference>
<evidence type="ECO:0000256" key="2">
    <source>
        <dbReference type="ARBA" id="ARBA00023242"/>
    </source>
</evidence>
<keyword evidence="5" id="KW-1185">Reference proteome</keyword>
<dbReference type="InterPro" id="IPR036864">
    <property type="entry name" value="Zn2-C6_fun-type_DNA-bd_sf"/>
</dbReference>
<comment type="subcellular location">
    <subcellularLocation>
        <location evidence="1">Nucleus</location>
    </subcellularLocation>
</comment>
<evidence type="ECO:0000259" key="3">
    <source>
        <dbReference type="PROSITE" id="PS50048"/>
    </source>
</evidence>
<dbReference type="GO" id="GO:0005634">
    <property type="term" value="C:nucleus"/>
    <property type="evidence" value="ECO:0007669"/>
    <property type="project" value="UniProtKB-SubCell"/>
</dbReference>
<organism evidence="4 5">
    <name type="scientific">Microthyrium microscopicum</name>
    <dbReference type="NCBI Taxonomy" id="703497"/>
    <lineage>
        <taxon>Eukaryota</taxon>
        <taxon>Fungi</taxon>
        <taxon>Dikarya</taxon>
        <taxon>Ascomycota</taxon>
        <taxon>Pezizomycotina</taxon>
        <taxon>Dothideomycetes</taxon>
        <taxon>Dothideomycetes incertae sedis</taxon>
        <taxon>Microthyriales</taxon>
        <taxon>Microthyriaceae</taxon>
        <taxon>Microthyrium</taxon>
    </lineage>
</organism>
<dbReference type="OrthoDB" id="3014581at2759"/>
<reference evidence="4" key="1">
    <citation type="journal article" date="2020" name="Stud. Mycol.">
        <title>101 Dothideomycetes genomes: a test case for predicting lifestyles and emergence of pathogens.</title>
        <authorList>
            <person name="Haridas S."/>
            <person name="Albert R."/>
            <person name="Binder M."/>
            <person name="Bloem J."/>
            <person name="Labutti K."/>
            <person name="Salamov A."/>
            <person name="Andreopoulos B."/>
            <person name="Baker S."/>
            <person name="Barry K."/>
            <person name="Bills G."/>
            <person name="Bluhm B."/>
            <person name="Cannon C."/>
            <person name="Castanera R."/>
            <person name="Culley D."/>
            <person name="Daum C."/>
            <person name="Ezra D."/>
            <person name="Gonzalez J."/>
            <person name="Henrissat B."/>
            <person name="Kuo A."/>
            <person name="Liang C."/>
            <person name="Lipzen A."/>
            <person name="Lutzoni F."/>
            <person name="Magnuson J."/>
            <person name="Mondo S."/>
            <person name="Nolan M."/>
            <person name="Ohm R."/>
            <person name="Pangilinan J."/>
            <person name="Park H.-J."/>
            <person name="Ramirez L."/>
            <person name="Alfaro M."/>
            <person name="Sun H."/>
            <person name="Tritt A."/>
            <person name="Yoshinaga Y."/>
            <person name="Zwiers L.-H."/>
            <person name="Turgeon B."/>
            <person name="Goodwin S."/>
            <person name="Spatafora J."/>
            <person name="Crous P."/>
            <person name="Grigoriev I."/>
        </authorList>
    </citation>
    <scope>NUCLEOTIDE SEQUENCE</scope>
    <source>
        <strain evidence="4">CBS 115976</strain>
    </source>
</reference>
<dbReference type="Pfam" id="PF00172">
    <property type="entry name" value="Zn_clus"/>
    <property type="match status" value="1"/>
</dbReference>
<dbReference type="PANTHER" id="PTHR31001">
    <property type="entry name" value="UNCHARACTERIZED TRANSCRIPTIONAL REGULATORY PROTEIN"/>
    <property type="match status" value="1"/>
</dbReference>
<evidence type="ECO:0000313" key="4">
    <source>
        <dbReference type="EMBL" id="KAF2672032.1"/>
    </source>
</evidence>
<gene>
    <name evidence="4" type="ORF">BT63DRAFT_452530</name>
</gene>
<accession>A0A6A6UIJ4</accession>
<dbReference type="SUPFAM" id="SSF57701">
    <property type="entry name" value="Zn2/Cys6 DNA-binding domain"/>
    <property type="match status" value="1"/>
</dbReference>
<dbReference type="EMBL" id="MU004232">
    <property type="protein sequence ID" value="KAF2672032.1"/>
    <property type="molecule type" value="Genomic_DNA"/>
</dbReference>
<dbReference type="Proteomes" id="UP000799302">
    <property type="component" value="Unassembled WGS sequence"/>
</dbReference>
<dbReference type="GO" id="GO:0008270">
    <property type="term" value="F:zinc ion binding"/>
    <property type="evidence" value="ECO:0007669"/>
    <property type="project" value="InterPro"/>
</dbReference>
<proteinExistence type="predicted"/>
<dbReference type="PANTHER" id="PTHR31001:SF90">
    <property type="entry name" value="CENTROMERE DNA-BINDING PROTEIN COMPLEX CBF3 SUBUNIT B"/>
    <property type="match status" value="1"/>
</dbReference>
<keyword evidence="2" id="KW-0539">Nucleus</keyword>
<dbReference type="CDD" id="cd00067">
    <property type="entry name" value="GAL4"/>
    <property type="match status" value="1"/>
</dbReference>
<dbReference type="AlphaFoldDB" id="A0A6A6UIJ4"/>
<protein>
    <recommendedName>
        <fullName evidence="3">Zn(2)-C6 fungal-type domain-containing protein</fullName>
    </recommendedName>
</protein>
<feature type="domain" description="Zn(2)-C6 fungal-type" evidence="3">
    <location>
        <begin position="15"/>
        <end position="44"/>
    </location>
</feature>
<sequence length="700" mass="79324">MPRDLQKLPRQRPVSCLSCRKRKLRCSRVAPCSNCVSRGIQCDLEATIAVPQQTASDSEIIERLNRLEQLLISKHSVEVEPKEISDESTSPVSQVLRSASSPQIEGLVNDVAVLESIYSNKSLTPSTIPTVNIVFRTCNIQQITEKPKFIFRHERPSSEPSRCIWLPLYSEAKVLLQKYLRDINHIHHICHIPSLARIFDDVYAGLGSQGHVKSGYVILLLGIFTSATHCWTREDCVMGLFSTSAQANEQSKIWAQASQDVIDVAHREASISIEGVQGTIIFFFALANIEGFTRHSRALLSLVIMLARDLGLHRIDHPSNADRANTAEAEMGRRLWWYICTSDWAAAARFQDISEGIYSCHPRQMITKKPLNIRDEDIFDGMTRNELPLSQPTPMSYSLYRIRLGEISRKIVDRTPLIMAGSGGLSHDDVMDIDTELQLLINDVPQFFSMSMSEAELKEMYQLDQSQANDLLHQRYMFHFMLSSQRCKLHLPYYSRGFVNPSYSTSREICVKSARLIVELETWLHNSSIGSASRFKFTMLQVGMFMASIVLLMDLCMNRTSPNFEKDRLKIVGALKILEIARHESETAAKFVECLKKIFSKRGIPCEHFRTQSASVKPTVDNRSFSDRPDEGFNLQNSIDTLGVSDGTDITMITDDAWNDDLGSYFEQLNKNFVEGIDVGNFDWNDMFSDLDSTLTFKAL</sequence>
<evidence type="ECO:0000256" key="1">
    <source>
        <dbReference type="ARBA" id="ARBA00004123"/>
    </source>
</evidence>
<name>A0A6A6UIJ4_9PEZI</name>
<evidence type="ECO:0000313" key="5">
    <source>
        <dbReference type="Proteomes" id="UP000799302"/>
    </source>
</evidence>
<dbReference type="Gene3D" id="4.10.240.10">
    <property type="entry name" value="Zn(2)-C6 fungal-type DNA-binding domain"/>
    <property type="match status" value="1"/>
</dbReference>